<protein>
    <submittedName>
        <fullName evidence="1">Uncharacterized protein</fullName>
    </submittedName>
</protein>
<accession>A0A2P2NDN4</accession>
<evidence type="ECO:0000313" key="1">
    <source>
        <dbReference type="EMBL" id="MBX40591.1"/>
    </source>
</evidence>
<reference evidence="1" key="1">
    <citation type="submission" date="2018-02" db="EMBL/GenBank/DDBJ databases">
        <title>Rhizophora mucronata_Transcriptome.</title>
        <authorList>
            <person name="Meera S.P."/>
            <person name="Sreeshan A."/>
            <person name="Augustine A."/>
        </authorList>
    </citation>
    <scope>NUCLEOTIDE SEQUENCE</scope>
    <source>
        <tissue evidence="1">Leaf</tissue>
    </source>
</reference>
<dbReference type="AlphaFoldDB" id="A0A2P2NDN4"/>
<sequence length="19" mass="2202">MCSKEPHSLVVIKEPYHFG</sequence>
<name>A0A2P2NDN4_RHIMU</name>
<proteinExistence type="predicted"/>
<organism evidence="1">
    <name type="scientific">Rhizophora mucronata</name>
    <name type="common">Asiatic mangrove</name>
    <dbReference type="NCBI Taxonomy" id="61149"/>
    <lineage>
        <taxon>Eukaryota</taxon>
        <taxon>Viridiplantae</taxon>
        <taxon>Streptophyta</taxon>
        <taxon>Embryophyta</taxon>
        <taxon>Tracheophyta</taxon>
        <taxon>Spermatophyta</taxon>
        <taxon>Magnoliopsida</taxon>
        <taxon>eudicotyledons</taxon>
        <taxon>Gunneridae</taxon>
        <taxon>Pentapetalae</taxon>
        <taxon>rosids</taxon>
        <taxon>fabids</taxon>
        <taxon>Malpighiales</taxon>
        <taxon>Rhizophoraceae</taxon>
        <taxon>Rhizophora</taxon>
    </lineage>
</organism>
<dbReference type="EMBL" id="GGEC01060107">
    <property type="protein sequence ID" value="MBX40591.1"/>
    <property type="molecule type" value="Transcribed_RNA"/>
</dbReference>